<organism evidence="2 3">
    <name type="scientific">Plectus sambesii</name>
    <dbReference type="NCBI Taxonomy" id="2011161"/>
    <lineage>
        <taxon>Eukaryota</taxon>
        <taxon>Metazoa</taxon>
        <taxon>Ecdysozoa</taxon>
        <taxon>Nematoda</taxon>
        <taxon>Chromadorea</taxon>
        <taxon>Plectida</taxon>
        <taxon>Plectina</taxon>
        <taxon>Plectoidea</taxon>
        <taxon>Plectidae</taxon>
        <taxon>Plectus</taxon>
    </lineage>
</organism>
<dbReference type="Proteomes" id="UP000887566">
    <property type="component" value="Unplaced"/>
</dbReference>
<reference evidence="3" key="1">
    <citation type="submission" date="2022-11" db="UniProtKB">
        <authorList>
            <consortium name="WormBaseParasite"/>
        </authorList>
    </citation>
    <scope>IDENTIFICATION</scope>
</reference>
<dbReference type="AlphaFoldDB" id="A0A914VAK7"/>
<keyword evidence="1" id="KW-1133">Transmembrane helix</keyword>
<sequence>MNGGLLDSMSSAASTSPIIAVQCPSSPTSTKCKKPDDDHCCCLLSIVQWTRLACGIEAVCCTVAFAAILAVVMRGALLNFLPLPLLILNLAGVAFASRGLNKRQPAMLLPYLIWKSLQEIVIVPALVLVTVVDHDAYLRSWSNPGIGSFVLGVVWAYALLSTIFLYLVGSCHRYFWRVRYRESSVLARRTSITSALSIGSMSASSLRRVTSNTSLASQIFELKEQSATA</sequence>
<evidence type="ECO:0000313" key="2">
    <source>
        <dbReference type="Proteomes" id="UP000887566"/>
    </source>
</evidence>
<name>A0A914VAK7_9BILA</name>
<keyword evidence="1" id="KW-0812">Transmembrane</keyword>
<accession>A0A914VAK7</accession>
<keyword evidence="1" id="KW-0472">Membrane</keyword>
<evidence type="ECO:0000256" key="1">
    <source>
        <dbReference type="SAM" id="Phobius"/>
    </source>
</evidence>
<dbReference type="WBParaSite" id="PSAMB.scaffold1727size28361.g14553.t1">
    <property type="protein sequence ID" value="PSAMB.scaffold1727size28361.g14553.t1"/>
    <property type="gene ID" value="PSAMB.scaffold1727size28361.g14553"/>
</dbReference>
<feature type="transmembrane region" description="Helical" evidence="1">
    <location>
        <begin position="149"/>
        <end position="169"/>
    </location>
</feature>
<feature type="transmembrane region" description="Helical" evidence="1">
    <location>
        <begin position="52"/>
        <end position="71"/>
    </location>
</feature>
<protein>
    <submittedName>
        <fullName evidence="3">Uncharacterized protein</fullName>
    </submittedName>
</protein>
<evidence type="ECO:0000313" key="3">
    <source>
        <dbReference type="WBParaSite" id="PSAMB.scaffold1727size28361.g14553.t1"/>
    </source>
</evidence>
<feature type="transmembrane region" description="Helical" evidence="1">
    <location>
        <begin position="77"/>
        <end position="96"/>
    </location>
</feature>
<keyword evidence="2" id="KW-1185">Reference proteome</keyword>
<feature type="transmembrane region" description="Helical" evidence="1">
    <location>
        <begin position="108"/>
        <end position="129"/>
    </location>
</feature>
<proteinExistence type="predicted"/>